<dbReference type="Gene3D" id="3.60.20.10">
    <property type="entry name" value="Glutamine Phosphoribosylpyrophosphate, subunit 1, domain 1"/>
    <property type="match status" value="1"/>
</dbReference>
<dbReference type="PANTHER" id="PTHR11772">
    <property type="entry name" value="ASPARAGINE SYNTHETASE"/>
    <property type="match status" value="1"/>
</dbReference>
<evidence type="ECO:0000256" key="1">
    <source>
        <dbReference type="ARBA" id="ARBA00022598"/>
    </source>
</evidence>
<dbReference type="CDD" id="cd01991">
    <property type="entry name" value="Asn_synthase_B_C"/>
    <property type="match status" value="1"/>
</dbReference>
<dbReference type="SUPFAM" id="SSF52402">
    <property type="entry name" value="Adenine nucleotide alpha hydrolases-like"/>
    <property type="match status" value="1"/>
</dbReference>
<dbReference type="InterPro" id="IPR029055">
    <property type="entry name" value="Ntn_hydrolases_N"/>
</dbReference>
<dbReference type="GO" id="GO:0005524">
    <property type="term" value="F:ATP binding"/>
    <property type="evidence" value="ECO:0007669"/>
    <property type="project" value="UniProtKB-KW"/>
</dbReference>
<dbReference type="EMBL" id="QZAA01000215">
    <property type="protein sequence ID" value="RQD74175.1"/>
    <property type="molecule type" value="Genomic_DNA"/>
</dbReference>
<evidence type="ECO:0000256" key="2">
    <source>
        <dbReference type="ARBA" id="ARBA00022741"/>
    </source>
</evidence>
<name>A0A424YBF6_9FIRM</name>
<evidence type="ECO:0000256" key="3">
    <source>
        <dbReference type="ARBA" id="ARBA00022840"/>
    </source>
</evidence>
<dbReference type="AlphaFoldDB" id="A0A424YBF6"/>
<dbReference type="Gene3D" id="3.40.50.620">
    <property type="entry name" value="HUPs"/>
    <property type="match status" value="1"/>
</dbReference>
<dbReference type="CDD" id="cd00352">
    <property type="entry name" value="Gn_AT_II"/>
    <property type="match status" value="1"/>
</dbReference>
<gene>
    <name evidence="5" type="ORF">D5R97_08250</name>
</gene>
<accession>A0A424YBF6</accession>
<dbReference type="PANTHER" id="PTHR11772:SF2">
    <property type="entry name" value="ASPARAGINE SYNTHETASE [GLUTAMINE-HYDROLYZING]"/>
    <property type="match status" value="1"/>
</dbReference>
<organism evidence="5 6">
    <name type="scientific">Candidatus Syntrophonatronum acetioxidans</name>
    <dbReference type="NCBI Taxonomy" id="1795816"/>
    <lineage>
        <taxon>Bacteria</taxon>
        <taxon>Bacillati</taxon>
        <taxon>Bacillota</taxon>
        <taxon>Clostridia</taxon>
        <taxon>Eubacteriales</taxon>
        <taxon>Syntrophomonadaceae</taxon>
        <taxon>Candidatus Syntrophonatronum</taxon>
    </lineage>
</organism>
<feature type="domain" description="Glutamine amidotransferase type-2" evidence="4">
    <location>
        <begin position="1"/>
        <end position="69"/>
    </location>
</feature>
<keyword evidence="1" id="KW-0436">Ligase</keyword>
<comment type="caution">
    <text evidence="5">The sequence shown here is derived from an EMBL/GenBank/DDBJ whole genome shotgun (WGS) entry which is preliminary data.</text>
</comment>
<dbReference type="GO" id="GO:0006529">
    <property type="term" value="P:asparagine biosynthetic process"/>
    <property type="evidence" value="ECO:0007669"/>
    <property type="project" value="InterPro"/>
</dbReference>
<proteinExistence type="predicted"/>
<reference evidence="5 6" key="1">
    <citation type="submission" date="2018-08" db="EMBL/GenBank/DDBJ databases">
        <title>The metabolism and importance of syntrophic acetate oxidation coupled to methane or sulfide production in haloalkaline environments.</title>
        <authorList>
            <person name="Timmers P.H.A."/>
            <person name="Vavourakis C.D."/>
            <person name="Sorokin D.Y."/>
            <person name="Sinninghe Damste J.S."/>
            <person name="Muyzer G."/>
            <person name="Stams A.J.M."/>
            <person name="Plugge C.M."/>
        </authorList>
    </citation>
    <scope>NUCLEOTIDE SEQUENCE [LARGE SCALE GENOMIC DNA]</scope>
    <source>
        <strain evidence="5">MSAO_Bac1</strain>
    </source>
</reference>
<sequence length="394" mass="44505">SKVRGSFSCAIIDEDECIIARDHVGSRPLIYKETPEGGFMFASEAKALKEYTDCVEELPPGHYYSSKEKLKKFDEPSPGVKLPHTWDASPESLKKVRDTVIQAVEDIITNIEGIGGVSLSGGLDSSIILAVASQYSKDLQAFTSTLKVNPGEDLKYAKLMADYLGVKLHIYEITLEDIQNIVSKAVYYLESFDQDCITGFIANYYNSRLAKEHVDSILVGEGADELFGGYFRELEDISDPEEQAKVAQKLVDVAYNTALRRLDRGWMSNSVDYYAPFLNPSVVTMAQDIPLDLKVYQPNGKPIEKWILREAFKDMLPDEIAWRPKLRFARGVGVDDQLDKCIPDNLDEEALKKTPISKKGIKFQSPTELYLYNIFKKHFPEDYEGLTCRWDPFS</sequence>
<feature type="non-terminal residue" evidence="5">
    <location>
        <position position="1"/>
    </location>
</feature>
<dbReference type="InterPro" id="IPR050795">
    <property type="entry name" value="Asn_Synthetase"/>
</dbReference>
<dbReference type="Pfam" id="PF13537">
    <property type="entry name" value="GATase_7"/>
    <property type="match status" value="1"/>
</dbReference>
<dbReference type="Pfam" id="PF00733">
    <property type="entry name" value="Asn_synthase"/>
    <property type="match status" value="2"/>
</dbReference>
<protein>
    <recommendedName>
        <fullName evidence="4">Glutamine amidotransferase type-2 domain-containing protein</fullName>
    </recommendedName>
</protein>
<dbReference type="PROSITE" id="PS51278">
    <property type="entry name" value="GATASE_TYPE_2"/>
    <property type="match status" value="1"/>
</dbReference>
<evidence type="ECO:0000313" key="6">
    <source>
        <dbReference type="Proteomes" id="UP000285138"/>
    </source>
</evidence>
<dbReference type="InterPro" id="IPR017932">
    <property type="entry name" value="GATase_2_dom"/>
</dbReference>
<dbReference type="GO" id="GO:0004066">
    <property type="term" value="F:asparagine synthase (glutamine-hydrolyzing) activity"/>
    <property type="evidence" value="ECO:0007669"/>
    <property type="project" value="InterPro"/>
</dbReference>
<dbReference type="InterPro" id="IPR001962">
    <property type="entry name" value="Asn_synthase"/>
</dbReference>
<dbReference type="InterPro" id="IPR014729">
    <property type="entry name" value="Rossmann-like_a/b/a_fold"/>
</dbReference>
<keyword evidence="3" id="KW-0067">ATP-binding</keyword>
<evidence type="ECO:0000259" key="4">
    <source>
        <dbReference type="PROSITE" id="PS51278"/>
    </source>
</evidence>
<dbReference type="SUPFAM" id="SSF56235">
    <property type="entry name" value="N-terminal nucleophile aminohydrolases (Ntn hydrolases)"/>
    <property type="match status" value="1"/>
</dbReference>
<evidence type="ECO:0000313" key="5">
    <source>
        <dbReference type="EMBL" id="RQD74175.1"/>
    </source>
</evidence>
<dbReference type="GO" id="GO:0005829">
    <property type="term" value="C:cytosol"/>
    <property type="evidence" value="ECO:0007669"/>
    <property type="project" value="TreeGrafter"/>
</dbReference>
<dbReference type="Proteomes" id="UP000285138">
    <property type="component" value="Unassembled WGS sequence"/>
</dbReference>
<keyword evidence="2" id="KW-0547">Nucleotide-binding</keyword>